<dbReference type="InterPro" id="IPR025659">
    <property type="entry name" value="Tubby-like_C"/>
</dbReference>
<dbReference type="Proteomes" id="UP001179647">
    <property type="component" value="Chromosome"/>
</dbReference>
<proteinExistence type="predicted"/>
<reference evidence="1" key="1">
    <citation type="submission" date="2022-10" db="EMBL/GenBank/DDBJ databases">
        <title>Vagococcus sp. isolated from poultry meat.</title>
        <authorList>
            <person name="Johansson P."/>
            <person name="Bjorkroth J."/>
        </authorList>
    </citation>
    <scope>NUCLEOTIDE SEQUENCE</scope>
    <source>
        <strain evidence="1">STAA11</strain>
    </source>
</reference>
<protein>
    <recommendedName>
        <fullName evidence="3">YxjI</fullName>
    </recommendedName>
</protein>
<keyword evidence="2" id="KW-1185">Reference proteome</keyword>
<evidence type="ECO:0000313" key="2">
    <source>
        <dbReference type="Proteomes" id="UP001179647"/>
    </source>
</evidence>
<dbReference type="InterPro" id="IPR007612">
    <property type="entry name" value="LOR"/>
</dbReference>
<organism evidence="1 2">
    <name type="scientific">Vagococcus intermedius</name>
    <dbReference type="NCBI Taxonomy" id="2991418"/>
    <lineage>
        <taxon>Bacteria</taxon>
        <taxon>Bacillati</taxon>
        <taxon>Bacillota</taxon>
        <taxon>Bacilli</taxon>
        <taxon>Lactobacillales</taxon>
        <taxon>Enterococcaceae</taxon>
        <taxon>Vagococcus</taxon>
    </lineage>
</organism>
<dbReference type="EMBL" id="CP110232">
    <property type="protein sequence ID" value="WEG73288.1"/>
    <property type="molecule type" value="Genomic_DNA"/>
</dbReference>
<dbReference type="KEGG" id="vie:OL234_10190"/>
<name>A0AAF0I602_9ENTE</name>
<sequence>MTSYYIRKTRLSSNYRTIVKDEHGQPCYLLVGNWGRRGDVFSLFKMDGQRIASIKQASWAFTLGSRFDLYNATDKVGSLKRILSFNRDFYYVHQLGWIVIGDIGNQTYKIQHLNHMIMNLTKINDDTGEFFKLEVEEKHAPLCICIAAVLDYWLRRQNPKVTLFKQPAKELRLD</sequence>
<dbReference type="SUPFAM" id="SSF54518">
    <property type="entry name" value="Tubby C-terminal domain-like"/>
    <property type="match status" value="1"/>
</dbReference>
<evidence type="ECO:0008006" key="3">
    <source>
        <dbReference type="Google" id="ProtNLM"/>
    </source>
</evidence>
<dbReference type="RefSeq" id="WP_275469091.1">
    <property type="nucleotide sequence ID" value="NZ_CP110232.1"/>
</dbReference>
<dbReference type="Pfam" id="PF04525">
    <property type="entry name" value="LOR"/>
    <property type="match status" value="1"/>
</dbReference>
<gene>
    <name evidence="1" type="ORF">OL234_10190</name>
</gene>
<evidence type="ECO:0000313" key="1">
    <source>
        <dbReference type="EMBL" id="WEG73288.1"/>
    </source>
</evidence>
<accession>A0AAF0I602</accession>
<dbReference type="AlphaFoldDB" id="A0AAF0I602"/>